<sequence length="395" mass="43183">MATAAPALFEPLQVGAVTLRHRVVLAPLTRYRASAVEGDDESIATDIMATYYGQRASPGGLLISEASPISPEGRPNILAPSIYTPLHAARWKPVTDAVHAKGGFIFLQMWHVGAWSHSGFDVKGRPPASSAEFDMEPGTGRFNTRDGLKPRDPKTRMLSTDEIAELIQQYVRAALLSIEAGFDGVEIHGANSYLLDQFISDHINTQRTDQYGGSLENRLRLPVEIATAVAAAIGADRTGIRFSPYVSIQGKQDSDPINTWTTLLKKLNPLNLAYVHLVEPRIPGSWDRVPNPEELNLRPFREAYDGVLIVAGGHSAATAEAAVKRGDADLVAFGRDFISNPDLPSRIEHGHPFTPYDRTTFYTPGEVGYTDYKTWEQLQSDKHDTAADTSDVPAP</sequence>
<evidence type="ECO:0000313" key="8">
    <source>
        <dbReference type="Proteomes" id="UP000266239"/>
    </source>
</evidence>
<dbReference type="PANTHER" id="PTHR22893:SF91">
    <property type="entry name" value="NADPH DEHYDROGENASE 2-RELATED"/>
    <property type="match status" value="1"/>
</dbReference>
<dbReference type="InterPro" id="IPR001155">
    <property type="entry name" value="OxRdtase_FMN_N"/>
</dbReference>
<accession>A0A397AF86</accession>
<organism evidence="6 8">
    <name type="scientific">Aphanomyces astaci</name>
    <name type="common">Crayfish plague agent</name>
    <dbReference type="NCBI Taxonomy" id="112090"/>
    <lineage>
        <taxon>Eukaryota</taxon>
        <taxon>Sar</taxon>
        <taxon>Stramenopiles</taxon>
        <taxon>Oomycota</taxon>
        <taxon>Saprolegniomycetes</taxon>
        <taxon>Saprolegniales</taxon>
        <taxon>Verrucalvaceae</taxon>
        <taxon>Aphanomyces</taxon>
    </lineage>
</organism>
<name>A0A397AF86_APHAT</name>
<dbReference type="AlphaFoldDB" id="A0A397AF86"/>
<feature type="compositionally biased region" description="Basic and acidic residues" evidence="4">
    <location>
        <begin position="143"/>
        <end position="154"/>
    </location>
</feature>
<feature type="domain" description="NADH:flavin oxidoreductase/NADH oxidase N-terminal" evidence="5">
    <location>
        <begin position="8"/>
        <end position="351"/>
    </location>
</feature>
<evidence type="ECO:0000313" key="6">
    <source>
        <dbReference type="EMBL" id="RHY04964.1"/>
    </source>
</evidence>
<keyword evidence="3" id="KW-0560">Oxidoreductase</keyword>
<dbReference type="FunFam" id="3.20.20.70:FF:000059">
    <property type="entry name" value="N-ethylmaleimide reductase, FMN-linked"/>
    <property type="match status" value="1"/>
</dbReference>
<dbReference type="Proteomes" id="UP000286510">
    <property type="component" value="Unassembled WGS sequence"/>
</dbReference>
<dbReference type="GO" id="GO:0016628">
    <property type="term" value="F:oxidoreductase activity, acting on the CH-CH group of donors, NAD or NADP as acceptor"/>
    <property type="evidence" value="ECO:0007669"/>
    <property type="project" value="UniProtKB-ARBA"/>
</dbReference>
<dbReference type="InterPro" id="IPR045247">
    <property type="entry name" value="Oye-like"/>
</dbReference>
<dbReference type="GO" id="GO:0005829">
    <property type="term" value="C:cytosol"/>
    <property type="evidence" value="ECO:0007669"/>
    <property type="project" value="UniProtKB-ARBA"/>
</dbReference>
<evidence type="ECO:0000256" key="3">
    <source>
        <dbReference type="ARBA" id="ARBA00023002"/>
    </source>
</evidence>
<dbReference type="VEuPathDB" id="FungiDB:H257_13779"/>
<evidence type="ECO:0000313" key="9">
    <source>
        <dbReference type="Proteomes" id="UP000286510"/>
    </source>
</evidence>
<evidence type="ECO:0000313" key="7">
    <source>
        <dbReference type="EMBL" id="RHY81625.1"/>
    </source>
</evidence>
<reference evidence="8 9" key="1">
    <citation type="submission" date="2018-08" db="EMBL/GenBank/DDBJ databases">
        <title>Aphanomyces genome sequencing and annotation.</title>
        <authorList>
            <person name="Minardi D."/>
            <person name="Oidtmann B."/>
            <person name="Van Der Giezen M."/>
            <person name="Studholme D.J."/>
        </authorList>
    </citation>
    <scope>NUCLEOTIDE SEQUENCE [LARGE SCALE GENOMIC DNA]</scope>
    <source>
        <strain evidence="7 9">FDL457</strain>
        <strain evidence="6 8">Yx</strain>
    </source>
</reference>
<dbReference type="PANTHER" id="PTHR22893">
    <property type="entry name" value="NADH OXIDOREDUCTASE-RELATED"/>
    <property type="match status" value="1"/>
</dbReference>
<dbReference type="EMBL" id="QUTF01026656">
    <property type="protein sequence ID" value="RHY81625.1"/>
    <property type="molecule type" value="Genomic_DNA"/>
</dbReference>
<dbReference type="EMBL" id="QUTA01008055">
    <property type="protein sequence ID" value="RHY04964.1"/>
    <property type="molecule type" value="Genomic_DNA"/>
</dbReference>
<feature type="region of interest" description="Disordered" evidence="4">
    <location>
        <begin position="128"/>
        <end position="154"/>
    </location>
</feature>
<dbReference type="GO" id="GO:0010181">
    <property type="term" value="F:FMN binding"/>
    <property type="evidence" value="ECO:0007669"/>
    <property type="project" value="InterPro"/>
</dbReference>
<comment type="cofactor">
    <cofactor evidence="1">
        <name>FMN</name>
        <dbReference type="ChEBI" id="CHEBI:58210"/>
    </cofactor>
</comment>
<protein>
    <recommendedName>
        <fullName evidence="5">NADH:flavin oxidoreductase/NADH oxidase N-terminal domain-containing protein</fullName>
    </recommendedName>
</protein>
<dbReference type="Proteomes" id="UP000266239">
    <property type="component" value="Unassembled WGS sequence"/>
</dbReference>
<dbReference type="Gene3D" id="3.20.20.70">
    <property type="entry name" value="Aldolase class I"/>
    <property type="match status" value="1"/>
</dbReference>
<evidence type="ECO:0000256" key="1">
    <source>
        <dbReference type="ARBA" id="ARBA00001917"/>
    </source>
</evidence>
<gene>
    <name evidence="6" type="ORF">DYB25_003920</name>
    <name evidence="7" type="ORF">DYB26_007237</name>
</gene>
<comment type="similarity">
    <text evidence="2">Belongs to the NADH:flavin oxidoreductase/NADH oxidase family.</text>
</comment>
<proteinExistence type="inferred from homology"/>
<dbReference type="CDD" id="cd02933">
    <property type="entry name" value="OYE_like_FMN"/>
    <property type="match status" value="1"/>
</dbReference>
<evidence type="ECO:0000256" key="2">
    <source>
        <dbReference type="ARBA" id="ARBA00005979"/>
    </source>
</evidence>
<dbReference type="SUPFAM" id="SSF51395">
    <property type="entry name" value="FMN-linked oxidoreductases"/>
    <property type="match status" value="1"/>
</dbReference>
<dbReference type="InterPro" id="IPR013785">
    <property type="entry name" value="Aldolase_TIM"/>
</dbReference>
<evidence type="ECO:0000259" key="5">
    <source>
        <dbReference type="Pfam" id="PF00724"/>
    </source>
</evidence>
<evidence type="ECO:0000256" key="4">
    <source>
        <dbReference type="SAM" id="MobiDB-lite"/>
    </source>
</evidence>
<comment type="caution">
    <text evidence="6">The sequence shown here is derived from an EMBL/GenBank/DDBJ whole genome shotgun (WGS) entry which is preliminary data.</text>
</comment>
<dbReference type="Pfam" id="PF00724">
    <property type="entry name" value="Oxidored_FMN"/>
    <property type="match status" value="1"/>
</dbReference>